<sequence>MDLVEVTTDELYSESIQGLPGIQRWVHMDLKGAAPKLSYLLELLPKLKMWGATGLLMEYEDTFPFDGDLEVLRKPVESYNKSEIAELQSRASSLGLEYVPLAQTFGHLEFVLKQKEFKHLREVEDPACAAICPSHPGSLPLLKKMLTQMIEAHRELKYFHIGADEVMSLGQCQRCREKMAKSVNSSLADIYLDHVAQVLKFMKDEQPNLQLIMWDDMLRKIDASQIIEYKLGDLVDPMVWIYSSDVYNFQETVGKQGWNRFAKIFSHYWAASAFKGAFGGSLFLVPTGRHIQNHHLWLKEIHDNVPQTLKCKGIALTGWQRYQHFSPLCELLPAGLPSLVCNLRILQEGSFRRHMHMDISKQLGFSSLISLDMKMPRRKHDYNLEEVSPLSFPGSLIFQLVIIFSELLHVQADEVTPLHADLRLQKMHEVKEHMLVVMKSVYQEPTITEWITQRLMPMIQYVELHKGSSTAS</sequence>
<evidence type="ECO:0000256" key="1">
    <source>
        <dbReference type="ARBA" id="ARBA00001231"/>
    </source>
</evidence>
<dbReference type="GO" id="GO:0005975">
    <property type="term" value="P:carbohydrate metabolic process"/>
    <property type="evidence" value="ECO:0007669"/>
    <property type="project" value="InterPro"/>
</dbReference>
<dbReference type="OrthoDB" id="47475at2759"/>
<dbReference type="InterPro" id="IPR017853">
    <property type="entry name" value="GH"/>
</dbReference>
<comment type="caution">
    <text evidence="6">The sequence shown here is derived from an EMBL/GenBank/DDBJ whole genome shotgun (WGS) entry which is preliminary data.</text>
</comment>
<dbReference type="PANTHER" id="PTHR21040:SF8">
    <property type="entry name" value="BCDNA.GH04120"/>
    <property type="match status" value="1"/>
</dbReference>
<dbReference type="AlphaFoldDB" id="A0A2G8K9D3"/>
<reference evidence="6 7" key="1">
    <citation type="journal article" date="2017" name="PLoS Biol.">
        <title>The sea cucumber genome provides insights into morphological evolution and visceral regeneration.</title>
        <authorList>
            <person name="Zhang X."/>
            <person name="Sun L."/>
            <person name="Yuan J."/>
            <person name="Sun Y."/>
            <person name="Gao Y."/>
            <person name="Zhang L."/>
            <person name="Li S."/>
            <person name="Dai H."/>
            <person name="Hamel J.F."/>
            <person name="Liu C."/>
            <person name="Yu Y."/>
            <person name="Liu S."/>
            <person name="Lin W."/>
            <person name="Guo K."/>
            <person name="Jin S."/>
            <person name="Xu P."/>
            <person name="Storey K.B."/>
            <person name="Huan P."/>
            <person name="Zhang T."/>
            <person name="Zhou Y."/>
            <person name="Zhang J."/>
            <person name="Lin C."/>
            <person name="Li X."/>
            <person name="Xing L."/>
            <person name="Huo D."/>
            <person name="Sun M."/>
            <person name="Wang L."/>
            <person name="Mercier A."/>
            <person name="Li F."/>
            <person name="Yang H."/>
            <person name="Xiang J."/>
        </authorList>
    </citation>
    <scope>NUCLEOTIDE SEQUENCE [LARGE SCALE GENOMIC DNA]</scope>
    <source>
        <strain evidence="6">Shaxun</strain>
        <tissue evidence="6">Muscle</tissue>
    </source>
</reference>
<proteinExistence type="inferred from homology"/>
<dbReference type="EC" id="3.2.1.52" evidence="3"/>
<gene>
    <name evidence="6" type="ORF">BSL78_18518</name>
</gene>
<name>A0A2G8K9D3_STIJA</name>
<dbReference type="Pfam" id="PF00728">
    <property type="entry name" value="Glyco_hydro_20"/>
    <property type="match status" value="1"/>
</dbReference>
<comment type="similarity">
    <text evidence="2">Belongs to the glycosyl hydrolase 20 family.</text>
</comment>
<evidence type="ECO:0000313" key="6">
    <source>
        <dbReference type="EMBL" id="PIK44597.1"/>
    </source>
</evidence>
<organism evidence="6 7">
    <name type="scientific">Stichopus japonicus</name>
    <name type="common">Sea cucumber</name>
    <dbReference type="NCBI Taxonomy" id="307972"/>
    <lineage>
        <taxon>Eukaryota</taxon>
        <taxon>Metazoa</taxon>
        <taxon>Echinodermata</taxon>
        <taxon>Eleutherozoa</taxon>
        <taxon>Echinozoa</taxon>
        <taxon>Holothuroidea</taxon>
        <taxon>Aspidochirotacea</taxon>
        <taxon>Aspidochirotida</taxon>
        <taxon>Stichopodidae</taxon>
        <taxon>Apostichopus</taxon>
    </lineage>
</organism>
<dbReference type="EMBL" id="MRZV01000766">
    <property type="protein sequence ID" value="PIK44597.1"/>
    <property type="molecule type" value="Genomic_DNA"/>
</dbReference>
<comment type="catalytic activity">
    <reaction evidence="1">
        <text>Hydrolysis of terminal non-reducing N-acetyl-D-hexosamine residues in N-acetyl-beta-D-hexosaminides.</text>
        <dbReference type="EC" id="3.2.1.52"/>
    </reaction>
</comment>
<keyword evidence="4" id="KW-0378">Hydrolase</keyword>
<dbReference type="SUPFAM" id="SSF51445">
    <property type="entry name" value="(Trans)glycosidases"/>
    <property type="match status" value="1"/>
</dbReference>
<evidence type="ECO:0000256" key="3">
    <source>
        <dbReference type="ARBA" id="ARBA00012663"/>
    </source>
</evidence>
<dbReference type="InterPro" id="IPR015883">
    <property type="entry name" value="Glyco_hydro_20_cat"/>
</dbReference>
<dbReference type="STRING" id="307972.A0A2G8K9D3"/>
<evidence type="ECO:0000256" key="2">
    <source>
        <dbReference type="ARBA" id="ARBA00006285"/>
    </source>
</evidence>
<dbReference type="InterPro" id="IPR038901">
    <property type="entry name" value="HEXDC-like"/>
</dbReference>
<protein>
    <recommendedName>
        <fullName evidence="3">beta-N-acetylhexosaminidase</fullName>
        <ecNumber evidence="3">3.2.1.52</ecNumber>
    </recommendedName>
</protein>
<dbReference type="GO" id="GO:0004563">
    <property type="term" value="F:beta-N-acetylhexosaminidase activity"/>
    <property type="evidence" value="ECO:0007669"/>
    <property type="project" value="UniProtKB-EC"/>
</dbReference>
<feature type="domain" description="Glycoside hydrolase family 20 catalytic" evidence="5">
    <location>
        <begin position="44"/>
        <end position="222"/>
    </location>
</feature>
<accession>A0A2G8K9D3</accession>
<keyword evidence="7" id="KW-1185">Reference proteome</keyword>
<evidence type="ECO:0000256" key="4">
    <source>
        <dbReference type="ARBA" id="ARBA00022801"/>
    </source>
</evidence>
<dbReference type="PANTHER" id="PTHR21040">
    <property type="entry name" value="BCDNA.GH04120"/>
    <property type="match status" value="1"/>
</dbReference>
<dbReference type="Proteomes" id="UP000230750">
    <property type="component" value="Unassembled WGS sequence"/>
</dbReference>
<dbReference type="CDD" id="cd06565">
    <property type="entry name" value="GH20_GcnA-like"/>
    <property type="match status" value="1"/>
</dbReference>
<evidence type="ECO:0000259" key="5">
    <source>
        <dbReference type="Pfam" id="PF00728"/>
    </source>
</evidence>
<evidence type="ECO:0000313" key="7">
    <source>
        <dbReference type="Proteomes" id="UP000230750"/>
    </source>
</evidence>
<dbReference type="Gene3D" id="3.20.20.80">
    <property type="entry name" value="Glycosidases"/>
    <property type="match status" value="1"/>
</dbReference>